<dbReference type="CDD" id="cd00180">
    <property type="entry name" value="PKc"/>
    <property type="match status" value="1"/>
</dbReference>
<dbReference type="OrthoDB" id="4062651at2759"/>
<feature type="region of interest" description="Disordered" evidence="1">
    <location>
        <begin position="465"/>
        <end position="501"/>
    </location>
</feature>
<feature type="compositionally biased region" description="Polar residues" evidence="1">
    <location>
        <begin position="484"/>
        <end position="501"/>
    </location>
</feature>
<dbReference type="EMBL" id="VNKQ01000015">
    <property type="protein sequence ID" value="KAG0646653.1"/>
    <property type="molecule type" value="Genomic_DNA"/>
</dbReference>
<evidence type="ECO:0000256" key="1">
    <source>
        <dbReference type="SAM" id="MobiDB-lite"/>
    </source>
</evidence>
<feature type="domain" description="Protein kinase" evidence="2">
    <location>
        <begin position="154"/>
        <end position="479"/>
    </location>
</feature>
<evidence type="ECO:0000313" key="3">
    <source>
        <dbReference type="EMBL" id="KAG0646653.1"/>
    </source>
</evidence>
<dbReference type="PANTHER" id="PTHR24359">
    <property type="entry name" value="SERINE/THREONINE-PROTEIN KINASE SBK1"/>
    <property type="match status" value="1"/>
</dbReference>
<feature type="region of interest" description="Disordered" evidence="1">
    <location>
        <begin position="321"/>
        <end position="340"/>
    </location>
</feature>
<dbReference type="GO" id="GO:0005524">
    <property type="term" value="F:ATP binding"/>
    <property type="evidence" value="ECO:0007669"/>
    <property type="project" value="InterPro"/>
</dbReference>
<dbReference type="Gene3D" id="3.30.200.20">
    <property type="entry name" value="Phosphorylase Kinase, domain 1"/>
    <property type="match status" value="1"/>
</dbReference>
<dbReference type="SUPFAM" id="SSF56112">
    <property type="entry name" value="Protein kinase-like (PK-like)"/>
    <property type="match status" value="1"/>
</dbReference>
<dbReference type="Gene3D" id="1.10.510.10">
    <property type="entry name" value="Transferase(Phosphotransferase) domain 1"/>
    <property type="match status" value="1"/>
</dbReference>
<evidence type="ECO:0000313" key="4">
    <source>
        <dbReference type="Proteomes" id="UP000785200"/>
    </source>
</evidence>
<keyword evidence="4" id="KW-1185">Reference proteome</keyword>
<protein>
    <submittedName>
        <fullName evidence="3">Calcium calmodulin-dependent kinase I</fullName>
    </submittedName>
</protein>
<feature type="compositionally biased region" description="Basic and acidic residues" evidence="1">
    <location>
        <begin position="465"/>
        <end position="483"/>
    </location>
</feature>
<dbReference type="GO" id="GO:0004674">
    <property type="term" value="F:protein serine/threonine kinase activity"/>
    <property type="evidence" value="ECO:0007669"/>
    <property type="project" value="TreeGrafter"/>
</dbReference>
<accession>A0A9P6VF29</accession>
<dbReference type="InterPro" id="IPR000719">
    <property type="entry name" value="Prot_kinase_dom"/>
</dbReference>
<dbReference type="PANTHER" id="PTHR24359:SF1">
    <property type="entry name" value="INHIBITOR OF NUCLEAR FACTOR KAPPA-B KINASE EPSILON SUBUNIT HOMOLOG 1-RELATED"/>
    <property type="match status" value="1"/>
</dbReference>
<sequence>MSFYQQLDDGLITCPLWNQEFLPLSEVEEKITRDNIRAQLPWSTLLINRGLSDKIFQCAKKVFAILVLMGEPGTVRDVVEDGLTDEHLPLSRKGGTDGNVLESMQPEPRTFKSFATWPSKKVKEFLEKQWHLQAPVLDMTGKHIVLDRKCALPFLAVHEIYTTILIRVYKGTLHPAHQGDGTETNIAIKEFSNESSFSIEKENLLQIQQLQHSHLIKLIATCQRGSTYYVMFPWAEGGSITDLWKREDVQRDRTRILWSLRQMLGLVDALKALHSKNCRHGDLKPDNILHFENKDETLVIADVGISKFHKEVTSLRKMKTNTTATTRSYEAPEAQPDHEDPRSRVYDMWSIGCIFLEFAVWLLYGYRGVRSFKKSRKSVDPMIQNGSFYARHPNGSVELHSKVSEAIQALLEDPPCKGSAALADFVRLTARDLLLVDVSGRAQASVVYEKLEKIVKDAEEQNEYLHIELDPSPRPHPFFRTDSRQNSTSAPVSSPGASQSP</sequence>
<organism evidence="3 4">
    <name type="scientific">Hyphodiscus hymeniophilus</name>
    <dbReference type="NCBI Taxonomy" id="353542"/>
    <lineage>
        <taxon>Eukaryota</taxon>
        <taxon>Fungi</taxon>
        <taxon>Dikarya</taxon>
        <taxon>Ascomycota</taxon>
        <taxon>Pezizomycotina</taxon>
        <taxon>Leotiomycetes</taxon>
        <taxon>Helotiales</taxon>
        <taxon>Hyphodiscaceae</taxon>
        <taxon>Hyphodiscus</taxon>
    </lineage>
</organism>
<reference evidence="3" key="1">
    <citation type="submission" date="2019-07" db="EMBL/GenBank/DDBJ databases">
        <title>Hyphodiscus hymeniophilus genome sequencing and assembly.</title>
        <authorList>
            <person name="Kramer G."/>
            <person name="Nodwell J."/>
        </authorList>
    </citation>
    <scope>NUCLEOTIDE SEQUENCE</scope>
    <source>
        <strain evidence="3">ATCC 34498</strain>
    </source>
</reference>
<dbReference type="Pfam" id="PF00069">
    <property type="entry name" value="Pkinase"/>
    <property type="match status" value="1"/>
</dbReference>
<dbReference type="InterPro" id="IPR011009">
    <property type="entry name" value="Kinase-like_dom_sf"/>
</dbReference>
<evidence type="ECO:0000259" key="2">
    <source>
        <dbReference type="PROSITE" id="PS50011"/>
    </source>
</evidence>
<dbReference type="AlphaFoldDB" id="A0A9P6VF29"/>
<comment type="caution">
    <text evidence="3">The sequence shown here is derived from an EMBL/GenBank/DDBJ whole genome shotgun (WGS) entry which is preliminary data.</text>
</comment>
<keyword evidence="3" id="KW-0418">Kinase</keyword>
<keyword evidence="3" id="KW-0808">Transferase</keyword>
<dbReference type="SMART" id="SM00220">
    <property type="entry name" value="S_TKc"/>
    <property type="match status" value="1"/>
</dbReference>
<gene>
    <name evidence="3" type="ORF">D0Z07_7479</name>
</gene>
<proteinExistence type="predicted"/>
<name>A0A9P6VF29_9HELO</name>
<dbReference type="Proteomes" id="UP000785200">
    <property type="component" value="Unassembled WGS sequence"/>
</dbReference>
<dbReference type="PROSITE" id="PS50011">
    <property type="entry name" value="PROTEIN_KINASE_DOM"/>
    <property type="match status" value="1"/>
</dbReference>